<dbReference type="PANTHER" id="PTHR46375">
    <property type="entry name" value="KELCH REPEAT AND BTB DOMAIN-CONTAINING PROTEIN 13-RELATED"/>
    <property type="match status" value="1"/>
</dbReference>
<dbReference type="EMBL" id="AMYB01000007">
    <property type="protein sequence ID" value="OAD00475.1"/>
    <property type="molecule type" value="Genomic_DNA"/>
</dbReference>
<accession>A0A168IXF8</accession>
<dbReference type="Proteomes" id="UP000077051">
    <property type="component" value="Unassembled WGS sequence"/>
</dbReference>
<dbReference type="InterPro" id="IPR052392">
    <property type="entry name" value="Kelch-BTB_domain-containing"/>
</dbReference>
<organism evidence="2 3">
    <name type="scientific">Mucor lusitanicus CBS 277.49</name>
    <dbReference type="NCBI Taxonomy" id="747725"/>
    <lineage>
        <taxon>Eukaryota</taxon>
        <taxon>Fungi</taxon>
        <taxon>Fungi incertae sedis</taxon>
        <taxon>Mucoromycota</taxon>
        <taxon>Mucoromycotina</taxon>
        <taxon>Mucoromycetes</taxon>
        <taxon>Mucorales</taxon>
        <taxon>Mucorineae</taxon>
        <taxon>Mucoraceae</taxon>
        <taxon>Mucor</taxon>
    </lineage>
</organism>
<feature type="signal peptide" evidence="1">
    <location>
        <begin position="1"/>
        <end position="18"/>
    </location>
</feature>
<dbReference type="Gene3D" id="2.120.10.80">
    <property type="entry name" value="Kelch-type beta propeller"/>
    <property type="match status" value="2"/>
</dbReference>
<dbReference type="VEuPathDB" id="FungiDB:MUCCIDRAFT_166257"/>
<protein>
    <submittedName>
        <fullName evidence="2">Uncharacterized protein</fullName>
    </submittedName>
</protein>
<evidence type="ECO:0000313" key="3">
    <source>
        <dbReference type="Proteomes" id="UP000077051"/>
    </source>
</evidence>
<dbReference type="SUPFAM" id="SSF117281">
    <property type="entry name" value="Kelch motif"/>
    <property type="match status" value="2"/>
</dbReference>
<evidence type="ECO:0000256" key="1">
    <source>
        <dbReference type="SAM" id="SignalP"/>
    </source>
</evidence>
<keyword evidence="3" id="KW-1185">Reference proteome</keyword>
<dbReference type="STRING" id="747725.A0A168IXF8"/>
<dbReference type="OrthoDB" id="10250130at2759"/>
<dbReference type="InterPro" id="IPR015915">
    <property type="entry name" value="Kelch-typ_b-propeller"/>
</dbReference>
<dbReference type="AlphaFoldDB" id="A0A168IXF8"/>
<keyword evidence="1" id="KW-0732">Signal</keyword>
<name>A0A168IXF8_MUCCL</name>
<proteinExistence type="predicted"/>
<feature type="chain" id="PRO_5007897952" evidence="1">
    <location>
        <begin position="19"/>
        <end position="728"/>
    </location>
</feature>
<sequence length="728" mass="83282">MLLKRLLLAPILTSLCAAELVSIANYTGKHDSNCMFQQSITGAVVNDKLYTFGGCFKMAYVVDPNSDSPRERYGLDENRQNTTDLSQVYDIVKDEWSFETKTPIPIKHAQTEVAGNMIYFFNVKPEKRFSSMNMYKYDTALKLWTTLPDIPFLWDGNLMSCYDGHGKMYFAGSYDGQKRNIVQVLDTTNDQWSRSPIFMDKRLEIKKMICNQDHIKFIAKDLKRIEDQDTGTTVWYGGEIMSDALELFSTSYTDGTTVSDNYTFSLNHGSEPIGHFDNWIFVGNVGKTETTFYRLNTMTHENVTMATLPYDLAAPLIAPVNEREILILGGSEPFPFGRTHRNDIKKYNHKLIYTPLFAELVPVSPYIGKHKANCPQQSKITGTLVNGKIYTFGGCYALAYIVDPDDESDNTFRRYDEHQNVTESSHVYDIASDTWSFETNTPRPLAYASTIVVNKDIYFYNIGAKPRTTELHLWKYSTDTKTWSEPAQLPFLYHGNLLTCHKNDKMYFMGSGDGFQRNIVRVQNLLNNQWEDPIYLDKRINAKKLLCHDKHISVIGESLDKMEDDMKIFDFQQRDSVYNQNLINVYHNGSVQIADNFNVTLGHNRNGRRAQVLPVKEWFYIFGLNGSSNATEIIKINTLTLETVHLDTLPYALTNVLIVPTENDEIYLFGGGKEKIFGRITQVEQDPSVPKIKTYNHKFIVSPPAVVEEIADESSEQDGHFKLQVPYN</sequence>
<reference evidence="2 3" key="1">
    <citation type="submission" date="2015-06" db="EMBL/GenBank/DDBJ databases">
        <title>Expansion of signal transduction pathways in fungi by whole-genome duplication.</title>
        <authorList>
            <consortium name="DOE Joint Genome Institute"/>
            <person name="Corrochano L.M."/>
            <person name="Kuo A."/>
            <person name="Marcet-Houben M."/>
            <person name="Polaino S."/>
            <person name="Salamov A."/>
            <person name="Villalobos J.M."/>
            <person name="Alvarez M.I."/>
            <person name="Avalos J."/>
            <person name="Benito E.P."/>
            <person name="Benoit I."/>
            <person name="Burger G."/>
            <person name="Camino L.P."/>
            <person name="Canovas D."/>
            <person name="Cerda-Olmedo E."/>
            <person name="Cheng J.-F."/>
            <person name="Dominguez A."/>
            <person name="Elias M."/>
            <person name="Eslava A.P."/>
            <person name="Glaser F."/>
            <person name="Grimwood J."/>
            <person name="Gutierrez G."/>
            <person name="Heitman J."/>
            <person name="Henrissat B."/>
            <person name="Iturriaga E.A."/>
            <person name="Lang B.F."/>
            <person name="Lavin J.L."/>
            <person name="Lee S."/>
            <person name="Li W."/>
            <person name="Lindquist E."/>
            <person name="Lopez-Garcia S."/>
            <person name="Luque E.M."/>
            <person name="Marcos A.T."/>
            <person name="Martin J."/>
            <person name="Mccluskey K."/>
            <person name="Medina H.R."/>
            <person name="Miralles-Duran A."/>
            <person name="Miyazaki A."/>
            <person name="Munoz-Torres E."/>
            <person name="Oguiza J.A."/>
            <person name="Ohm R."/>
            <person name="Olmedo M."/>
            <person name="Orejas M."/>
            <person name="Ortiz-Castellanos L."/>
            <person name="Pisabarro A.G."/>
            <person name="Rodriguez-Romero J."/>
            <person name="Ruiz-Herrera J."/>
            <person name="Ruiz-Vazquez R."/>
            <person name="Sanz C."/>
            <person name="Schackwitz W."/>
            <person name="Schmutz J."/>
            <person name="Shahriari M."/>
            <person name="Shelest E."/>
            <person name="Silva-Franco F."/>
            <person name="Soanes D."/>
            <person name="Syed K."/>
            <person name="Tagua V.G."/>
            <person name="Talbot N.J."/>
            <person name="Thon M."/>
            <person name="De Vries R.P."/>
            <person name="Wiebenga A."/>
            <person name="Yadav J.S."/>
            <person name="Braun E.L."/>
            <person name="Baker S."/>
            <person name="Garre V."/>
            <person name="Horwitz B."/>
            <person name="Torres-Martinez S."/>
            <person name="Idnurm A."/>
            <person name="Herrera-Estrella A."/>
            <person name="Gabaldon T."/>
            <person name="Grigoriev I.V."/>
        </authorList>
    </citation>
    <scope>NUCLEOTIDE SEQUENCE [LARGE SCALE GENOMIC DNA]</scope>
    <source>
        <strain evidence="2 3">CBS 277.49</strain>
    </source>
</reference>
<evidence type="ECO:0000313" key="2">
    <source>
        <dbReference type="EMBL" id="OAD00475.1"/>
    </source>
</evidence>
<gene>
    <name evidence="2" type="ORF">MUCCIDRAFT_166257</name>
</gene>
<dbReference type="PANTHER" id="PTHR46375:SF3">
    <property type="entry name" value="KELCH REPEAT AND BTB DOMAIN-CONTAINING PROTEIN 13"/>
    <property type="match status" value="1"/>
</dbReference>
<comment type="caution">
    <text evidence="2">The sequence shown here is derived from an EMBL/GenBank/DDBJ whole genome shotgun (WGS) entry which is preliminary data.</text>
</comment>